<keyword evidence="2" id="KW-0472">Membrane</keyword>
<evidence type="ECO:0000256" key="1">
    <source>
        <dbReference type="SAM" id="MobiDB-lite"/>
    </source>
</evidence>
<feature type="region of interest" description="Disordered" evidence="1">
    <location>
        <begin position="1"/>
        <end position="41"/>
    </location>
</feature>
<dbReference type="OrthoDB" id="10627342at2759"/>
<feature type="compositionally biased region" description="Low complexity" evidence="1">
    <location>
        <begin position="7"/>
        <end position="33"/>
    </location>
</feature>
<comment type="caution">
    <text evidence="3">The sequence shown here is derived from an EMBL/GenBank/DDBJ whole genome shotgun (WGS) entry which is preliminary data.</text>
</comment>
<protein>
    <submittedName>
        <fullName evidence="3">Uncharacterized protein</fullName>
    </submittedName>
</protein>
<dbReference type="EMBL" id="AJWJ01000178">
    <property type="protein sequence ID" value="KAF2073859.1"/>
    <property type="molecule type" value="Genomic_DNA"/>
</dbReference>
<accession>A0A8J4V7D9</accession>
<dbReference type="Proteomes" id="UP000695562">
    <property type="component" value="Unassembled WGS sequence"/>
</dbReference>
<organism evidence="3 4">
    <name type="scientific">Polysphondylium violaceum</name>
    <dbReference type="NCBI Taxonomy" id="133409"/>
    <lineage>
        <taxon>Eukaryota</taxon>
        <taxon>Amoebozoa</taxon>
        <taxon>Evosea</taxon>
        <taxon>Eumycetozoa</taxon>
        <taxon>Dictyostelia</taxon>
        <taxon>Dictyosteliales</taxon>
        <taxon>Dictyosteliaceae</taxon>
        <taxon>Polysphondylium</taxon>
    </lineage>
</organism>
<evidence type="ECO:0000313" key="3">
    <source>
        <dbReference type="EMBL" id="KAF2073859.1"/>
    </source>
</evidence>
<keyword evidence="4" id="KW-1185">Reference proteome</keyword>
<evidence type="ECO:0000313" key="4">
    <source>
        <dbReference type="Proteomes" id="UP000695562"/>
    </source>
</evidence>
<keyword evidence="2" id="KW-1133">Transmembrane helix</keyword>
<sequence length="128" mass="14454">MTEKENNNSNHKSTSTSSNSSSTTGGNSNSNHSSRPKIDKESIKNVYNSFSHRDPNAYKPEGFSQFIKNNVKEIKPDQVPKFNISEFYRGFIKMSSYAYGFAATVGLIAYGSYKLFHKDDHQTDKPKK</sequence>
<feature type="transmembrane region" description="Helical" evidence="2">
    <location>
        <begin position="97"/>
        <end position="116"/>
    </location>
</feature>
<dbReference type="AlphaFoldDB" id="A0A8J4V7D9"/>
<reference evidence="3" key="1">
    <citation type="submission" date="2020-01" db="EMBL/GenBank/DDBJ databases">
        <title>Development of genomics and gene disruption for Polysphondylium violaceum indicates a role for the polyketide synthase stlB in stalk morphogenesis.</title>
        <authorList>
            <person name="Narita B."/>
            <person name="Kawabe Y."/>
            <person name="Kin K."/>
            <person name="Saito T."/>
            <person name="Gibbs R."/>
            <person name="Kuspa A."/>
            <person name="Muzny D."/>
            <person name="Queller D."/>
            <person name="Richards S."/>
            <person name="Strassman J."/>
            <person name="Sucgang R."/>
            <person name="Worley K."/>
            <person name="Schaap P."/>
        </authorList>
    </citation>
    <scope>NUCLEOTIDE SEQUENCE</scope>
    <source>
        <strain evidence="3">QSvi11</strain>
    </source>
</reference>
<evidence type="ECO:0000256" key="2">
    <source>
        <dbReference type="SAM" id="Phobius"/>
    </source>
</evidence>
<gene>
    <name evidence="3" type="ORF">CYY_004819</name>
</gene>
<proteinExistence type="predicted"/>
<keyword evidence="2" id="KW-0812">Transmembrane</keyword>
<name>A0A8J4V7D9_9MYCE</name>